<sequence>LKAVNSNAPLSEALLQQLDTANHQDVMMDRWLGETPKEEPYHGLETGKSQ</sequence>
<dbReference type="RefSeq" id="XP_024745469.1">
    <property type="nucleotide sequence ID" value="XM_024891798.1"/>
</dbReference>
<gene>
    <name evidence="2" type="ORF">BBK36DRAFT_1130026</name>
</gene>
<organism evidence="2 3">
    <name type="scientific">Trichoderma citrinoviride</name>
    <dbReference type="NCBI Taxonomy" id="58853"/>
    <lineage>
        <taxon>Eukaryota</taxon>
        <taxon>Fungi</taxon>
        <taxon>Dikarya</taxon>
        <taxon>Ascomycota</taxon>
        <taxon>Pezizomycotina</taxon>
        <taxon>Sordariomycetes</taxon>
        <taxon>Hypocreomycetidae</taxon>
        <taxon>Hypocreales</taxon>
        <taxon>Hypocreaceae</taxon>
        <taxon>Trichoderma</taxon>
    </lineage>
</organism>
<proteinExistence type="predicted"/>
<feature type="region of interest" description="Disordered" evidence="1">
    <location>
        <begin position="26"/>
        <end position="50"/>
    </location>
</feature>
<keyword evidence="3" id="KW-1185">Reference proteome</keyword>
<protein>
    <submittedName>
        <fullName evidence="2">Uncharacterized protein</fullName>
    </submittedName>
</protein>
<dbReference type="AlphaFoldDB" id="A0A2T4AYJ5"/>
<evidence type="ECO:0000256" key="1">
    <source>
        <dbReference type="SAM" id="MobiDB-lite"/>
    </source>
</evidence>
<dbReference type="Proteomes" id="UP000241546">
    <property type="component" value="Unassembled WGS sequence"/>
</dbReference>
<feature type="non-terminal residue" evidence="2">
    <location>
        <position position="1"/>
    </location>
</feature>
<feature type="compositionally biased region" description="Basic and acidic residues" evidence="1">
    <location>
        <begin position="26"/>
        <end position="42"/>
    </location>
</feature>
<evidence type="ECO:0000313" key="2">
    <source>
        <dbReference type="EMBL" id="PTB62149.1"/>
    </source>
</evidence>
<name>A0A2T4AYJ5_9HYPO</name>
<evidence type="ECO:0000313" key="3">
    <source>
        <dbReference type="Proteomes" id="UP000241546"/>
    </source>
</evidence>
<dbReference type="EMBL" id="KZ680224">
    <property type="protein sequence ID" value="PTB62149.1"/>
    <property type="molecule type" value="Genomic_DNA"/>
</dbReference>
<dbReference type="OrthoDB" id="5152846at2759"/>
<reference evidence="3" key="1">
    <citation type="submission" date="2016-07" db="EMBL/GenBank/DDBJ databases">
        <title>Multiple horizontal gene transfer events from other fungi enriched the ability of initially mycotrophic Trichoderma (Ascomycota) to feed on dead plant biomass.</title>
        <authorList>
            <consortium name="DOE Joint Genome Institute"/>
            <person name="Atanasova L."/>
            <person name="Chenthamara K."/>
            <person name="Zhang J."/>
            <person name="Grujic M."/>
            <person name="Henrissat B."/>
            <person name="Kuo A."/>
            <person name="Aerts A."/>
            <person name="Salamov A."/>
            <person name="Lipzen A."/>
            <person name="Labutti K."/>
            <person name="Barry K."/>
            <person name="Miao Y."/>
            <person name="Rahimi M.J."/>
            <person name="Shen Q."/>
            <person name="Grigoriev I.V."/>
            <person name="Kubicek C.P."/>
            <person name="Druzhinina I.S."/>
        </authorList>
    </citation>
    <scope>NUCLEOTIDE SEQUENCE [LARGE SCALE GENOMIC DNA]</scope>
    <source>
        <strain evidence="3">TUCIM 6016</strain>
    </source>
</reference>
<dbReference type="GeneID" id="36599916"/>
<accession>A0A2T4AYJ5</accession>